<reference evidence="2" key="1">
    <citation type="submission" date="2023-03" db="EMBL/GenBank/DDBJ databases">
        <title>Massive genome expansion in bonnet fungi (Mycena s.s.) driven by repeated elements and novel gene families across ecological guilds.</title>
        <authorList>
            <consortium name="Lawrence Berkeley National Laboratory"/>
            <person name="Harder C.B."/>
            <person name="Miyauchi S."/>
            <person name="Viragh M."/>
            <person name="Kuo A."/>
            <person name="Thoen E."/>
            <person name="Andreopoulos B."/>
            <person name="Lu D."/>
            <person name="Skrede I."/>
            <person name="Drula E."/>
            <person name="Henrissat B."/>
            <person name="Morin E."/>
            <person name="Kohler A."/>
            <person name="Barry K."/>
            <person name="LaButti K."/>
            <person name="Morin E."/>
            <person name="Salamov A."/>
            <person name="Lipzen A."/>
            <person name="Mereny Z."/>
            <person name="Hegedus B."/>
            <person name="Baldrian P."/>
            <person name="Stursova M."/>
            <person name="Weitz H."/>
            <person name="Taylor A."/>
            <person name="Grigoriev I.V."/>
            <person name="Nagy L.G."/>
            <person name="Martin F."/>
            <person name="Kauserud H."/>
        </authorList>
    </citation>
    <scope>NUCLEOTIDE SEQUENCE</scope>
    <source>
        <strain evidence="2">CBHHK002</strain>
    </source>
</reference>
<organism evidence="2 3">
    <name type="scientific">Mycena albidolilacea</name>
    <dbReference type="NCBI Taxonomy" id="1033008"/>
    <lineage>
        <taxon>Eukaryota</taxon>
        <taxon>Fungi</taxon>
        <taxon>Dikarya</taxon>
        <taxon>Basidiomycota</taxon>
        <taxon>Agaricomycotina</taxon>
        <taxon>Agaricomycetes</taxon>
        <taxon>Agaricomycetidae</taxon>
        <taxon>Agaricales</taxon>
        <taxon>Marasmiineae</taxon>
        <taxon>Mycenaceae</taxon>
        <taxon>Mycena</taxon>
    </lineage>
</organism>
<name>A0AAD7EH08_9AGAR</name>
<dbReference type="EMBL" id="JARIHO010000045">
    <property type="protein sequence ID" value="KAJ7324007.1"/>
    <property type="molecule type" value="Genomic_DNA"/>
</dbReference>
<gene>
    <name evidence="2" type="ORF">DFH08DRAFT_347401</name>
</gene>
<feature type="transmembrane region" description="Helical" evidence="1">
    <location>
        <begin position="54"/>
        <end position="76"/>
    </location>
</feature>
<keyword evidence="1" id="KW-0472">Membrane</keyword>
<dbReference type="Proteomes" id="UP001218218">
    <property type="component" value="Unassembled WGS sequence"/>
</dbReference>
<accession>A0AAD7EH08</accession>
<evidence type="ECO:0000313" key="2">
    <source>
        <dbReference type="EMBL" id="KAJ7324007.1"/>
    </source>
</evidence>
<keyword evidence="3" id="KW-1185">Reference proteome</keyword>
<evidence type="ECO:0000313" key="3">
    <source>
        <dbReference type="Proteomes" id="UP001218218"/>
    </source>
</evidence>
<sequence length="153" mass="17019">MDSLPACGQVHTLTCLGLEAAERWKEMKYARLPFLFRTVPSLPSNPRSAAHTPFASYLVPILMLCLFSICAVAFMAPRTPPSPTTSLCCGTLPEHHSHRPAWRPRTLQLAFIRSLRDSDGLLRNNHLLGIALSLDLTVQLHNLHFPHADSCLL</sequence>
<keyword evidence="1" id="KW-0812">Transmembrane</keyword>
<comment type="caution">
    <text evidence="2">The sequence shown here is derived from an EMBL/GenBank/DDBJ whole genome shotgun (WGS) entry which is preliminary data.</text>
</comment>
<dbReference type="AlphaFoldDB" id="A0AAD7EH08"/>
<evidence type="ECO:0000256" key="1">
    <source>
        <dbReference type="SAM" id="Phobius"/>
    </source>
</evidence>
<protein>
    <submittedName>
        <fullName evidence="2">Uncharacterized protein</fullName>
    </submittedName>
</protein>
<keyword evidence="1" id="KW-1133">Transmembrane helix</keyword>
<proteinExistence type="predicted"/>